<evidence type="ECO:0000256" key="3">
    <source>
        <dbReference type="HAMAP-Rule" id="MF_02219"/>
    </source>
</evidence>
<dbReference type="PANTHER" id="PTHR30332">
    <property type="entry name" value="PROBABLE GENERAL SECRETION PATHWAY PROTEIN D"/>
    <property type="match status" value="1"/>
</dbReference>
<evidence type="ECO:0000313" key="8">
    <source>
        <dbReference type="EMBL" id="CAB3772158.1"/>
    </source>
</evidence>
<comment type="subcellular location">
    <subcellularLocation>
        <location evidence="1 3 4">Cell outer membrane</location>
    </subcellularLocation>
</comment>
<evidence type="ECO:0000256" key="2">
    <source>
        <dbReference type="ARBA" id="ARBA00022729"/>
    </source>
</evidence>
<dbReference type="GO" id="GO:0009279">
    <property type="term" value="C:cell outer membrane"/>
    <property type="evidence" value="ECO:0007669"/>
    <property type="project" value="UniProtKB-SubCell"/>
</dbReference>
<accession>A0A6J5EZZ9</accession>
<name>A0A6J5EZZ9_9BURK</name>
<keyword evidence="3" id="KW-0472">Membrane</keyword>
<dbReference type="NCBIfam" id="TIGR02516">
    <property type="entry name" value="type_III_yscC"/>
    <property type="match status" value="1"/>
</dbReference>
<dbReference type="InterPro" id="IPR003522">
    <property type="entry name" value="T3SS_OM_pore_YscC"/>
</dbReference>
<gene>
    <name evidence="8" type="primary">sctC_10</name>
    <name evidence="3" type="synonym">sctC</name>
    <name evidence="8" type="ORF">LMG29542_06806</name>
</gene>
<feature type="compositionally biased region" description="Low complexity" evidence="5">
    <location>
        <begin position="400"/>
        <end position="409"/>
    </location>
</feature>
<dbReference type="GO" id="GO:0030257">
    <property type="term" value="C:type III protein secretion system complex"/>
    <property type="evidence" value="ECO:0007669"/>
    <property type="project" value="UniProtKB-UniRule"/>
</dbReference>
<dbReference type="Pfam" id="PF00263">
    <property type="entry name" value="Secretin"/>
    <property type="match status" value="1"/>
</dbReference>
<evidence type="ECO:0000259" key="7">
    <source>
        <dbReference type="Pfam" id="PF03958"/>
    </source>
</evidence>
<evidence type="ECO:0000256" key="5">
    <source>
        <dbReference type="SAM" id="MobiDB-lite"/>
    </source>
</evidence>
<dbReference type="InterPro" id="IPR005644">
    <property type="entry name" value="NolW-like"/>
</dbReference>
<comment type="similarity">
    <text evidence="3">Belongs to the bacterial secretin family. T3SS SctC subfamily.</text>
</comment>
<feature type="signal peptide" evidence="3">
    <location>
        <begin position="1"/>
        <end position="28"/>
    </location>
</feature>
<dbReference type="Gene3D" id="3.30.1370.120">
    <property type="match status" value="2"/>
</dbReference>
<feature type="region of interest" description="Disordered" evidence="5">
    <location>
        <begin position="226"/>
        <end position="248"/>
    </location>
</feature>
<dbReference type="GO" id="GO:0030254">
    <property type="term" value="P:protein secretion by the type III secretion system"/>
    <property type="evidence" value="ECO:0007669"/>
    <property type="project" value="UniProtKB-UniRule"/>
</dbReference>
<dbReference type="GO" id="GO:0015627">
    <property type="term" value="C:type II protein secretion system complex"/>
    <property type="evidence" value="ECO:0007669"/>
    <property type="project" value="TreeGrafter"/>
</dbReference>
<dbReference type="HAMAP" id="MF_02219">
    <property type="entry name" value="Type_III_secretin"/>
    <property type="match status" value="1"/>
</dbReference>
<keyword evidence="3 4" id="KW-0813">Transport</keyword>
<reference evidence="8 9" key="1">
    <citation type="submission" date="2020-04" db="EMBL/GenBank/DDBJ databases">
        <authorList>
            <person name="De Canck E."/>
        </authorList>
    </citation>
    <scope>NUCLEOTIDE SEQUENCE [LARGE SCALE GENOMIC DNA]</scope>
    <source>
        <strain evidence="8 9">LMG 29542</strain>
    </source>
</reference>
<proteinExistence type="inferred from homology"/>
<keyword evidence="9" id="KW-1185">Reference proteome</keyword>
<dbReference type="PRINTS" id="PR01337">
    <property type="entry name" value="TYPE3OMGPROT"/>
</dbReference>
<feature type="chain" id="PRO_5027181781" description="Type 3 secretion system secretin" evidence="3">
    <location>
        <begin position="29"/>
        <end position="589"/>
    </location>
</feature>
<protein>
    <recommendedName>
        <fullName evidence="3">Type 3 secretion system secretin</fullName>
        <shortName evidence="3">T3SS secretin</shortName>
    </recommendedName>
</protein>
<evidence type="ECO:0000259" key="6">
    <source>
        <dbReference type="Pfam" id="PF00263"/>
    </source>
</evidence>
<dbReference type="EMBL" id="CADIKH010000057">
    <property type="protein sequence ID" value="CAB3772158.1"/>
    <property type="molecule type" value="Genomic_DNA"/>
</dbReference>
<dbReference type="InterPro" id="IPR038591">
    <property type="entry name" value="NolW-like_sf"/>
</dbReference>
<dbReference type="AlphaFoldDB" id="A0A6J5EZZ9"/>
<feature type="compositionally biased region" description="Polar residues" evidence="5">
    <location>
        <begin position="376"/>
        <end position="385"/>
    </location>
</feature>
<feature type="domain" description="NolW-like" evidence="7">
    <location>
        <begin position="106"/>
        <end position="172"/>
    </location>
</feature>
<keyword evidence="3" id="KW-0811">Translocation</keyword>
<evidence type="ECO:0000313" key="9">
    <source>
        <dbReference type="Proteomes" id="UP000494363"/>
    </source>
</evidence>
<organism evidence="8 9">
    <name type="scientific">Paraburkholderia humisilvae</name>
    <dbReference type="NCBI Taxonomy" id="627669"/>
    <lineage>
        <taxon>Bacteria</taxon>
        <taxon>Pseudomonadati</taxon>
        <taxon>Pseudomonadota</taxon>
        <taxon>Betaproteobacteria</taxon>
        <taxon>Burkholderiales</taxon>
        <taxon>Burkholderiaceae</taxon>
        <taxon>Paraburkholderia</taxon>
    </lineage>
</organism>
<dbReference type="Proteomes" id="UP000494363">
    <property type="component" value="Unassembled WGS sequence"/>
</dbReference>
<dbReference type="InterPro" id="IPR004846">
    <property type="entry name" value="T2SS/T3SS_dom"/>
</dbReference>
<feature type="domain" description="Type II/III secretion system secretin-like" evidence="6">
    <location>
        <begin position="430"/>
        <end position="587"/>
    </location>
</feature>
<dbReference type="InterPro" id="IPR050810">
    <property type="entry name" value="Bact_Secretion_Sys_Channel"/>
</dbReference>
<evidence type="ECO:0000256" key="4">
    <source>
        <dbReference type="RuleBase" id="RU004004"/>
    </source>
</evidence>
<dbReference type="Pfam" id="PF03958">
    <property type="entry name" value="Secretin_N"/>
    <property type="match status" value="2"/>
</dbReference>
<comment type="function">
    <text evidence="3">Component of the type III secretion system (T3SS), also called injectisome, which is used to inject bacterial effector proteins into eukaryotic host cells. Forms a ring-shaped multimeric structure with an apparent central pore in the outer membrane.</text>
</comment>
<dbReference type="Gene3D" id="3.55.50.30">
    <property type="match status" value="1"/>
</dbReference>
<keyword evidence="3" id="KW-0998">Cell outer membrane</keyword>
<evidence type="ECO:0000256" key="1">
    <source>
        <dbReference type="ARBA" id="ARBA00004442"/>
    </source>
</evidence>
<keyword evidence="2 3" id="KW-0732">Signal</keyword>
<dbReference type="PANTHER" id="PTHR30332:SF5">
    <property type="entry name" value="SPI-1 TYPE 3 SECRETION SYSTEM SECRETIN"/>
    <property type="match status" value="1"/>
</dbReference>
<feature type="domain" description="NolW-like" evidence="7">
    <location>
        <begin position="181"/>
        <end position="339"/>
    </location>
</feature>
<sequence precursor="true">MMNWTARLNAIAVCAMLALGSTTRAVQAAPVHWKSPGVDYAAGGKDINDVLRELGASEGIAIHIDAGVNGKVSGKFHLPPQRFLDLLASSFGFVWYYDGEVLDIVPASDMQSTLVKLDMADTAALRDKLERTQVADERFQIVYDGARGTALVNGPPRYVQLVTRVAEQLDADEGRRAGVQVRVFPLNHAWAQDRPLALDGQQLTLQGVASVLNDIYHPRAVNAAGSAGATNSMGRADDGVARNTPAGDVNRNAYASPYGAPPVAGASRDSGLIGQSAPAALQTAGATPRPALGANASSVPDDALPVIVADQRTNSIVIRDTGDRMTQYGKLIERLDVKPELIEIEAHIIEIDDRALRELGIDWTLHDSRVDRQTGSDRSPQSTGNDGAITRNVGDTPLPGNGSARASPAGASVAAVLDDGGRYLMARLAALQQHHAAKIDASPKVVTANNIEAVMDNRTQFYVPVAGYTGGDLYSVSTGMSLRVLPMVFDEGGQTHIKLDVAIQDGELMSQTVSNLPVVQRSRINTEAFIDEGQALLIAGYRTDNDLNSAADTPGWSKVPVIGALFGADSNSTRHRERLVLLSPRVISP</sequence>
<feature type="region of interest" description="Disordered" evidence="5">
    <location>
        <begin position="371"/>
        <end position="409"/>
    </location>
</feature>
<comment type="subunit">
    <text evidence="3">The core secretion machinery of the T3SS is composed of approximately 20 different proteins, including cytoplasmic components, a base, an export apparatus and a needle. This subunit is part of the base, which anchors the injectisome in the bacterial cell envelope. Forms a stable homooligomeric complex.</text>
</comment>
<keyword evidence="3" id="KW-0653">Protein transport</keyword>